<dbReference type="InterPro" id="IPR043502">
    <property type="entry name" value="DNA/RNA_pol_sf"/>
</dbReference>
<evidence type="ECO:0000259" key="2">
    <source>
        <dbReference type="Pfam" id="PF17919"/>
    </source>
</evidence>
<gene>
    <name evidence="3" type="ORF">QTP70_014499</name>
</gene>
<reference evidence="3" key="1">
    <citation type="submission" date="2023-06" db="EMBL/GenBank/DDBJ databases">
        <title>Male Hemibagrus guttatus genome.</title>
        <authorList>
            <person name="Bian C."/>
        </authorList>
    </citation>
    <scope>NUCLEOTIDE SEQUENCE</scope>
    <source>
        <strain evidence="3">Male_cb2023</strain>
        <tissue evidence="3">Muscle</tissue>
    </source>
</reference>
<dbReference type="FunFam" id="3.30.70.270:FF:000020">
    <property type="entry name" value="Transposon Tf2-6 polyprotein-like Protein"/>
    <property type="match status" value="1"/>
</dbReference>
<dbReference type="InterPro" id="IPR043128">
    <property type="entry name" value="Rev_trsase/Diguanyl_cyclase"/>
</dbReference>
<dbReference type="PANTHER" id="PTHR37984">
    <property type="entry name" value="PROTEIN CBG26694"/>
    <property type="match status" value="1"/>
</dbReference>
<dbReference type="Gene3D" id="3.30.70.270">
    <property type="match status" value="1"/>
</dbReference>
<organism evidence="3 4">
    <name type="scientific">Hemibagrus guttatus</name>
    <dbReference type="NCBI Taxonomy" id="175788"/>
    <lineage>
        <taxon>Eukaryota</taxon>
        <taxon>Metazoa</taxon>
        <taxon>Chordata</taxon>
        <taxon>Craniata</taxon>
        <taxon>Vertebrata</taxon>
        <taxon>Euteleostomi</taxon>
        <taxon>Actinopterygii</taxon>
        <taxon>Neopterygii</taxon>
        <taxon>Teleostei</taxon>
        <taxon>Ostariophysi</taxon>
        <taxon>Siluriformes</taxon>
        <taxon>Bagridae</taxon>
        <taxon>Hemibagrus</taxon>
    </lineage>
</organism>
<accession>A0AAE0RCC7</accession>
<evidence type="ECO:0000313" key="4">
    <source>
        <dbReference type="Proteomes" id="UP001274896"/>
    </source>
</evidence>
<name>A0AAE0RCC7_9TELE</name>
<dbReference type="SUPFAM" id="SSF56672">
    <property type="entry name" value="DNA/RNA polymerases"/>
    <property type="match status" value="1"/>
</dbReference>
<keyword evidence="4" id="KW-1185">Reference proteome</keyword>
<dbReference type="Proteomes" id="UP001274896">
    <property type="component" value="Unassembled WGS sequence"/>
</dbReference>
<protein>
    <recommendedName>
        <fullName evidence="2">Reverse transcriptase/retrotransposon-derived protein RNase H-like domain-containing protein</fullName>
    </recommendedName>
</protein>
<dbReference type="PANTHER" id="PTHR37984:SF5">
    <property type="entry name" value="PROTEIN NYNRIN-LIKE"/>
    <property type="match status" value="1"/>
</dbReference>
<evidence type="ECO:0000313" key="3">
    <source>
        <dbReference type="EMBL" id="KAK3548578.1"/>
    </source>
</evidence>
<feature type="non-terminal residue" evidence="3">
    <location>
        <position position="1"/>
    </location>
</feature>
<dbReference type="Pfam" id="PF17919">
    <property type="entry name" value="RT_RNaseH_2"/>
    <property type="match status" value="1"/>
</dbReference>
<dbReference type="AlphaFoldDB" id="A0AAE0RCC7"/>
<comment type="caution">
    <text evidence="3">The sequence shown here is derived from an EMBL/GenBank/DDBJ whole genome shotgun (WGS) entry which is preliminary data.</text>
</comment>
<dbReference type="GO" id="GO:0003824">
    <property type="term" value="F:catalytic activity"/>
    <property type="evidence" value="ECO:0007669"/>
    <property type="project" value="UniProtKB-KW"/>
</dbReference>
<dbReference type="InterPro" id="IPR050951">
    <property type="entry name" value="Retrovirus_Pol_polyprotein"/>
</dbReference>
<keyword evidence="1" id="KW-0511">Multifunctional enzyme</keyword>
<evidence type="ECO:0000256" key="1">
    <source>
        <dbReference type="ARBA" id="ARBA00023268"/>
    </source>
</evidence>
<sequence>MNELAEKCEFHKSTIVFLGYVISQQGVKKDKDKVWAVTEWPTPSSIKKLQRFLGFSNFYRCFIRGYSTVASLLTALLCGKRKWLCWSDSAQATFKHLKHCFTLAPILHHLDPSILFVVGVDASNCGIEAVLSQCHGNPVDLHLDPRTGPLKKTPGGVPDHLLLTTRGNPCQSSDHFLVK</sequence>
<proteinExistence type="predicted"/>
<dbReference type="InterPro" id="IPR041577">
    <property type="entry name" value="RT_RNaseH_2"/>
</dbReference>
<feature type="domain" description="Reverse transcriptase/retrotransposon-derived protein RNase H-like" evidence="2">
    <location>
        <begin position="86"/>
        <end position="136"/>
    </location>
</feature>
<dbReference type="EMBL" id="JAUCMX010000004">
    <property type="protein sequence ID" value="KAK3548578.1"/>
    <property type="molecule type" value="Genomic_DNA"/>
</dbReference>